<accession>A0A2H3B8D0</accession>
<protein>
    <submittedName>
        <fullName evidence="2">Uncharacterized protein</fullName>
    </submittedName>
</protein>
<dbReference type="EMBL" id="KZ293437">
    <property type="protein sequence ID" value="PBK67125.1"/>
    <property type="molecule type" value="Genomic_DNA"/>
</dbReference>
<organism evidence="2 3">
    <name type="scientific">Armillaria solidipes</name>
    <dbReference type="NCBI Taxonomy" id="1076256"/>
    <lineage>
        <taxon>Eukaryota</taxon>
        <taxon>Fungi</taxon>
        <taxon>Dikarya</taxon>
        <taxon>Basidiomycota</taxon>
        <taxon>Agaricomycotina</taxon>
        <taxon>Agaricomycetes</taxon>
        <taxon>Agaricomycetidae</taxon>
        <taxon>Agaricales</taxon>
        <taxon>Marasmiineae</taxon>
        <taxon>Physalacriaceae</taxon>
        <taxon>Armillaria</taxon>
    </lineage>
</organism>
<name>A0A2H3B8D0_9AGAR</name>
<gene>
    <name evidence="2" type="ORF">ARMSODRAFT_976849</name>
</gene>
<feature type="compositionally biased region" description="Basic and acidic residues" evidence="1">
    <location>
        <begin position="215"/>
        <end position="234"/>
    </location>
</feature>
<feature type="region of interest" description="Disordered" evidence="1">
    <location>
        <begin position="206"/>
        <end position="272"/>
    </location>
</feature>
<sequence>MENDKLARPLPYVRTKEKNGCEYQMDWLMKEETTQQWSHVNAGAKECKWKMIKSWLASLSRSFGLERKVLHFSTVESCGRWVDGMNARAQSKSVSQIFVEAGDAPGLDASRKESDLVLCGEPFARRLGEEQRNADFSRYPLAVKMVMIHSSSFPPSMRRCRREEKPPRLGTFFRFFGRAFGMIINQVGYGISEFYVYGLGQESQGLGWKQGGSRRAGDGREREMDGSSSVRDDALQSGRGGRQGMHLTLPFNRGCQKDDTVARDRESKGTLT</sequence>
<dbReference type="AlphaFoldDB" id="A0A2H3B8D0"/>
<reference evidence="3" key="1">
    <citation type="journal article" date="2017" name="Nat. Ecol. Evol.">
        <title>Genome expansion and lineage-specific genetic innovations in the forest pathogenic fungi Armillaria.</title>
        <authorList>
            <person name="Sipos G."/>
            <person name="Prasanna A.N."/>
            <person name="Walter M.C."/>
            <person name="O'Connor E."/>
            <person name="Balint B."/>
            <person name="Krizsan K."/>
            <person name="Kiss B."/>
            <person name="Hess J."/>
            <person name="Varga T."/>
            <person name="Slot J."/>
            <person name="Riley R."/>
            <person name="Boka B."/>
            <person name="Rigling D."/>
            <person name="Barry K."/>
            <person name="Lee J."/>
            <person name="Mihaltcheva S."/>
            <person name="LaButti K."/>
            <person name="Lipzen A."/>
            <person name="Waldron R."/>
            <person name="Moloney N.M."/>
            <person name="Sperisen C."/>
            <person name="Kredics L."/>
            <person name="Vagvoelgyi C."/>
            <person name="Patrignani A."/>
            <person name="Fitzpatrick D."/>
            <person name="Nagy I."/>
            <person name="Doyle S."/>
            <person name="Anderson J.B."/>
            <person name="Grigoriev I.V."/>
            <person name="Gueldener U."/>
            <person name="Muensterkoetter M."/>
            <person name="Nagy L.G."/>
        </authorList>
    </citation>
    <scope>NUCLEOTIDE SEQUENCE [LARGE SCALE GENOMIC DNA]</scope>
    <source>
        <strain evidence="3">28-4</strain>
    </source>
</reference>
<evidence type="ECO:0000256" key="1">
    <source>
        <dbReference type="SAM" id="MobiDB-lite"/>
    </source>
</evidence>
<evidence type="ECO:0000313" key="3">
    <source>
        <dbReference type="Proteomes" id="UP000218334"/>
    </source>
</evidence>
<keyword evidence="3" id="KW-1185">Reference proteome</keyword>
<dbReference type="Proteomes" id="UP000218334">
    <property type="component" value="Unassembled WGS sequence"/>
</dbReference>
<proteinExistence type="predicted"/>
<evidence type="ECO:0000313" key="2">
    <source>
        <dbReference type="EMBL" id="PBK67125.1"/>
    </source>
</evidence>
<feature type="compositionally biased region" description="Basic and acidic residues" evidence="1">
    <location>
        <begin position="255"/>
        <end position="272"/>
    </location>
</feature>